<dbReference type="CDD" id="cd00090">
    <property type="entry name" value="HTH_ARSR"/>
    <property type="match status" value="1"/>
</dbReference>
<evidence type="ECO:0000256" key="3">
    <source>
        <dbReference type="ARBA" id="ARBA00023163"/>
    </source>
</evidence>
<reference evidence="6 7" key="1">
    <citation type="submission" date="2019-03" db="EMBL/GenBank/DDBJ databases">
        <title>Complete Genome Sequence of Paraburkholderia dipogonis ICMP 19430T, a Nitrogen-fixing Symbiont of the South African Invasive Legume Dipogon lignosus in New Zealand.</title>
        <authorList>
            <person name="De Meyer S.E."/>
        </authorList>
    </citation>
    <scope>NUCLEOTIDE SEQUENCE [LARGE SCALE GENOMIC DNA]</scope>
    <source>
        <strain evidence="6 7">ICMP 19430</strain>
    </source>
</reference>
<dbReference type="GO" id="GO:0003700">
    <property type="term" value="F:DNA-binding transcription factor activity"/>
    <property type="evidence" value="ECO:0007669"/>
    <property type="project" value="TreeGrafter"/>
</dbReference>
<sequence>MGAIAEHFCENQMAEVVEKEKGGDGVRAVERALDILLAFGDSDRDLTVGELLKRVDLSRPTLYRLLYTLEQSGFVIAEGDPQRFRLGPAVGRLAWAWSSSLDVAALAQPVLRAIWEETGETVALFVPQGSVRICVAEMPSLQPLSFRRGVGYSEKIVRGASGRALLAWMNPSIEELASYCEGLDFEPKELAKKLASVRKLGYAVSRNELIAGAVAIAVPFFDHGGGVAGSIGVFGPSVRMDQDRIEEIAERLLSHAQSLSHLLGTPIDRTGRSVSG</sequence>
<dbReference type="PANTHER" id="PTHR30136:SF35">
    <property type="entry name" value="HTH-TYPE TRANSCRIPTIONAL REGULATOR RV1719"/>
    <property type="match status" value="1"/>
</dbReference>
<dbReference type="AlphaFoldDB" id="A0A4Y8MK30"/>
<dbReference type="GeneID" id="97310774"/>
<dbReference type="GO" id="GO:0003677">
    <property type="term" value="F:DNA binding"/>
    <property type="evidence" value="ECO:0007669"/>
    <property type="project" value="UniProtKB-KW"/>
</dbReference>
<dbReference type="InterPro" id="IPR036390">
    <property type="entry name" value="WH_DNA-bd_sf"/>
</dbReference>
<keyword evidence="2" id="KW-0238">DNA-binding</keyword>
<dbReference type="InterPro" id="IPR036388">
    <property type="entry name" value="WH-like_DNA-bd_sf"/>
</dbReference>
<feature type="domain" description="HTH iclR-type" evidence="4">
    <location>
        <begin position="26"/>
        <end position="88"/>
    </location>
</feature>
<dbReference type="Gene3D" id="1.10.10.10">
    <property type="entry name" value="Winged helix-like DNA-binding domain superfamily/Winged helix DNA-binding domain"/>
    <property type="match status" value="1"/>
</dbReference>
<dbReference type="RefSeq" id="WP_134466309.1">
    <property type="nucleotide sequence ID" value="NZ_JBHMFL010000148.1"/>
</dbReference>
<dbReference type="InterPro" id="IPR050707">
    <property type="entry name" value="HTH_MetabolicPath_Reg"/>
</dbReference>
<dbReference type="PROSITE" id="PS51078">
    <property type="entry name" value="ICLR_ED"/>
    <property type="match status" value="1"/>
</dbReference>
<dbReference type="SMART" id="SM00346">
    <property type="entry name" value="HTH_ICLR"/>
    <property type="match status" value="1"/>
</dbReference>
<evidence type="ECO:0000313" key="6">
    <source>
        <dbReference type="EMBL" id="TFE37792.1"/>
    </source>
</evidence>
<evidence type="ECO:0000259" key="4">
    <source>
        <dbReference type="PROSITE" id="PS51077"/>
    </source>
</evidence>
<evidence type="ECO:0000259" key="5">
    <source>
        <dbReference type="PROSITE" id="PS51078"/>
    </source>
</evidence>
<dbReference type="GO" id="GO:0045892">
    <property type="term" value="P:negative regulation of DNA-templated transcription"/>
    <property type="evidence" value="ECO:0007669"/>
    <property type="project" value="TreeGrafter"/>
</dbReference>
<evidence type="ECO:0000256" key="2">
    <source>
        <dbReference type="ARBA" id="ARBA00023125"/>
    </source>
</evidence>
<protein>
    <submittedName>
        <fullName evidence="6">IclR family transcriptional regulator</fullName>
    </submittedName>
</protein>
<name>A0A4Y8MK30_9BURK</name>
<feature type="domain" description="IclR-ED" evidence="5">
    <location>
        <begin position="89"/>
        <end position="265"/>
    </location>
</feature>
<dbReference type="InterPro" id="IPR029016">
    <property type="entry name" value="GAF-like_dom_sf"/>
</dbReference>
<accession>A0A4Y8MK30</accession>
<dbReference type="InterPro" id="IPR005471">
    <property type="entry name" value="Tscrpt_reg_IclR_N"/>
</dbReference>
<dbReference type="Pfam" id="PF09339">
    <property type="entry name" value="HTH_IclR"/>
    <property type="match status" value="1"/>
</dbReference>
<comment type="caution">
    <text evidence="6">The sequence shown here is derived from an EMBL/GenBank/DDBJ whole genome shotgun (WGS) entry which is preliminary data.</text>
</comment>
<dbReference type="InterPro" id="IPR011991">
    <property type="entry name" value="ArsR-like_HTH"/>
</dbReference>
<dbReference type="Proteomes" id="UP000297385">
    <property type="component" value="Unassembled WGS sequence"/>
</dbReference>
<keyword evidence="1" id="KW-0805">Transcription regulation</keyword>
<proteinExistence type="predicted"/>
<dbReference type="Pfam" id="PF01614">
    <property type="entry name" value="IclR_C"/>
    <property type="match status" value="1"/>
</dbReference>
<evidence type="ECO:0000313" key="7">
    <source>
        <dbReference type="Proteomes" id="UP000297385"/>
    </source>
</evidence>
<dbReference type="SUPFAM" id="SSF46785">
    <property type="entry name" value="Winged helix' DNA-binding domain"/>
    <property type="match status" value="1"/>
</dbReference>
<dbReference type="EMBL" id="SNVI01000005">
    <property type="protein sequence ID" value="TFE37792.1"/>
    <property type="molecule type" value="Genomic_DNA"/>
</dbReference>
<dbReference type="SUPFAM" id="SSF55781">
    <property type="entry name" value="GAF domain-like"/>
    <property type="match status" value="1"/>
</dbReference>
<keyword evidence="3" id="KW-0804">Transcription</keyword>
<dbReference type="PROSITE" id="PS51077">
    <property type="entry name" value="HTH_ICLR"/>
    <property type="match status" value="1"/>
</dbReference>
<dbReference type="Gene3D" id="3.30.450.40">
    <property type="match status" value="1"/>
</dbReference>
<organism evidence="6 7">
    <name type="scientific">Paraburkholderia dipogonis</name>
    <dbReference type="NCBI Taxonomy" id="1211383"/>
    <lineage>
        <taxon>Bacteria</taxon>
        <taxon>Pseudomonadati</taxon>
        <taxon>Pseudomonadota</taxon>
        <taxon>Betaproteobacteria</taxon>
        <taxon>Burkholderiales</taxon>
        <taxon>Burkholderiaceae</taxon>
        <taxon>Paraburkholderia</taxon>
    </lineage>
</organism>
<dbReference type="PANTHER" id="PTHR30136">
    <property type="entry name" value="HELIX-TURN-HELIX TRANSCRIPTIONAL REGULATOR, ICLR FAMILY"/>
    <property type="match status" value="1"/>
</dbReference>
<evidence type="ECO:0000256" key="1">
    <source>
        <dbReference type="ARBA" id="ARBA00023015"/>
    </source>
</evidence>
<dbReference type="InterPro" id="IPR014757">
    <property type="entry name" value="Tscrpt_reg_IclR_C"/>
</dbReference>
<gene>
    <name evidence="6" type="ORF">E2553_41145</name>
</gene>